<evidence type="ECO:0000313" key="3">
    <source>
        <dbReference type="Proteomes" id="UP001519460"/>
    </source>
</evidence>
<keyword evidence="3" id="KW-1185">Reference proteome</keyword>
<feature type="compositionally biased region" description="Polar residues" evidence="1">
    <location>
        <begin position="384"/>
        <end position="393"/>
    </location>
</feature>
<dbReference type="Proteomes" id="UP001519460">
    <property type="component" value="Unassembled WGS sequence"/>
</dbReference>
<reference evidence="2 3" key="1">
    <citation type="journal article" date="2023" name="Sci. Data">
        <title>Genome assembly of the Korean intertidal mud-creeper Batillaria attramentaria.</title>
        <authorList>
            <person name="Patra A.K."/>
            <person name="Ho P.T."/>
            <person name="Jun S."/>
            <person name="Lee S.J."/>
            <person name="Kim Y."/>
            <person name="Won Y.J."/>
        </authorList>
    </citation>
    <scope>NUCLEOTIDE SEQUENCE [LARGE SCALE GENOMIC DNA]</scope>
    <source>
        <strain evidence="2">Wonlab-2016</strain>
    </source>
</reference>
<dbReference type="AlphaFoldDB" id="A0ABD0JDT8"/>
<feature type="region of interest" description="Disordered" evidence="1">
    <location>
        <begin position="566"/>
        <end position="610"/>
    </location>
</feature>
<dbReference type="EMBL" id="JACVVK020000498">
    <property type="protein sequence ID" value="KAK7469956.1"/>
    <property type="molecule type" value="Genomic_DNA"/>
</dbReference>
<feature type="compositionally biased region" description="Polar residues" evidence="1">
    <location>
        <begin position="721"/>
        <end position="734"/>
    </location>
</feature>
<feature type="compositionally biased region" description="Low complexity" evidence="1">
    <location>
        <begin position="577"/>
        <end position="595"/>
    </location>
</feature>
<feature type="compositionally biased region" description="Low complexity" evidence="1">
    <location>
        <begin position="234"/>
        <end position="249"/>
    </location>
</feature>
<feature type="compositionally biased region" description="Polar residues" evidence="1">
    <location>
        <begin position="54"/>
        <end position="69"/>
    </location>
</feature>
<feature type="region of interest" description="Disordered" evidence="1">
    <location>
        <begin position="478"/>
        <end position="503"/>
    </location>
</feature>
<proteinExistence type="predicted"/>
<feature type="compositionally biased region" description="Low complexity" evidence="1">
    <location>
        <begin position="478"/>
        <end position="488"/>
    </location>
</feature>
<evidence type="ECO:0000313" key="2">
    <source>
        <dbReference type="EMBL" id="KAK7469956.1"/>
    </source>
</evidence>
<feature type="region of interest" description="Disordered" evidence="1">
    <location>
        <begin position="702"/>
        <end position="747"/>
    </location>
</feature>
<evidence type="ECO:0000256" key="1">
    <source>
        <dbReference type="SAM" id="MobiDB-lite"/>
    </source>
</evidence>
<feature type="region of interest" description="Disordered" evidence="1">
    <location>
        <begin position="33"/>
        <end position="121"/>
    </location>
</feature>
<accession>A0ABD0JDT8</accession>
<protein>
    <submittedName>
        <fullName evidence="2">Uncharacterized protein</fullName>
    </submittedName>
</protein>
<feature type="compositionally biased region" description="Polar residues" evidence="1">
    <location>
        <begin position="493"/>
        <end position="503"/>
    </location>
</feature>
<organism evidence="2 3">
    <name type="scientific">Batillaria attramentaria</name>
    <dbReference type="NCBI Taxonomy" id="370345"/>
    <lineage>
        <taxon>Eukaryota</taxon>
        <taxon>Metazoa</taxon>
        <taxon>Spiralia</taxon>
        <taxon>Lophotrochozoa</taxon>
        <taxon>Mollusca</taxon>
        <taxon>Gastropoda</taxon>
        <taxon>Caenogastropoda</taxon>
        <taxon>Sorbeoconcha</taxon>
        <taxon>Cerithioidea</taxon>
        <taxon>Batillariidae</taxon>
        <taxon>Batillaria</taxon>
    </lineage>
</organism>
<feature type="compositionally biased region" description="Polar residues" evidence="1">
    <location>
        <begin position="566"/>
        <end position="576"/>
    </location>
</feature>
<feature type="region of interest" description="Disordered" evidence="1">
    <location>
        <begin position="366"/>
        <end position="395"/>
    </location>
</feature>
<feature type="non-terminal residue" evidence="2">
    <location>
        <position position="1"/>
    </location>
</feature>
<feature type="compositionally biased region" description="Low complexity" evidence="1">
    <location>
        <begin position="74"/>
        <end position="84"/>
    </location>
</feature>
<sequence length="747" mass="79725">VTQPKQARKQVTFTGAKVQAGLYITNRRLRIEVKRERPTRPHSVAATTDMDISGVSSPTHVLTTPFQSRPHTPPSSWGSTPSSPVGGGGEGGVLDGFESLSPRPGHPPGHSRLPSTDSGIQADAGWDSLTRSYNKTFSKSGMTSPSVSTASNVRTLSIEVLGHNSPREGGEGEGIVRQTNAGIGSSVSGGRVLSPTSTGTHLSYIHTPPPHSRPGETASAERVIVSPERPSNDRAMSSSFTSSSTARVMSPDRPSNDRAMSSSFTSSSVRVMSPERKAGPLNLVSSSTPVIPSRSAHDIASPQHYGDWVVGGRNNFPPHSRTRLAQAEFSSVSGRENRSPNIGPDVGSSGHVYRGMYHQNVSPPRLAQHPHYFDQGSPRHPHSQGHSQGNIVTQHYRPRVNPVPTRFVTPRVQVPSGLRPGTYSDLGSGRAGAFYSHRPAVVSVPISYGSTGPSSQGFKASISQGMKELSHHEAIVSTSSGVTTTSSVARGPTSVTSSISRSKMSPTLLRDSLRGKVPTSLSPTGVVHNIPIKHVDTCSACLKTPSAGPETISVCTGLQTAGSAQPSAALSKDSVTSGVSPSGAGPQGGSQPQDGVLKLKEGSHEPGQVGQRNVPILDLRKEVPWKERRSRIDSALSWLRNELESLRAMDTALMTQFRRCQDTIESLKQQRDAAWDNDWWWGADGKFERKWAENPDAKELEIKLTPAATATSKKEVVPEDSNLSPPSKNRSCRTPPSPVMQDVEATL</sequence>
<gene>
    <name evidence="2" type="ORF">BaRGS_00036060</name>
</gene>
<feature type="region of interest" description="Disordered" evidence="1">
    <location>
        <begin position="227"/>
        <end position="272"/>
    </location>
</feature>
<comment type="caution">
    <text evidence="2">The sequence shown here is derived from an EMBL/GenBank/DDBJ whole genome shotgun (WGS) entry which is preliminary data.</text>
</comment>
<name>A0ABD0JDT8_9CAEN</name>
<feature type="compositionally biased region" description="Gly residues" evidence="1">
    <location>
        <begin position="85"/>
        <end position="94"/>
    </location>
</feature>
<feature type="compositionally biased region" description="Low complexity" evidence="1">
    <location>
        <begin position="260"/>
        <end position="272"/>
    </location>
</feature>